<dbReference type="InterPro" id="IPR015421">
    <property type="entry name" value="PyrdxlP-dep_Trfase_major"/>
</dbReference>
<dbReference type="AlphaFoldDB" id="A0A401G0U5"/>
<evidence type="ECO:0000256" key="4">
    <source>
        <dbReference type="ARBA" id="ARBA00023239"/>
    </source>
</evidence>
<dbReference type="PANTHER" id="PTHR43525:SF1">
    <property type="entry name" value="PROTEIN MALY"/>
    <property type="match status" value="1"/>
</dbReference>
<keyword evidence="8" id="KW-1185">Reference proteome</keyword>
<dbReference type="EC" id="4.4.1.13" evidence="2"/>
<evidence type="ECO:0000313" key="7">
    <source>
        <dbReference type="EMBL" id="GBC62803.1"/>
    </source>
</evidence>
<dbReference type="Gene3D" id="3.40.640.10">
    <property type="entry name" value="Type I PLP-dependent aspartate aminotransferase-like (Major domain)"/>
    <property type="match status" value="1"/>
</dbReference>
<gene>
    <name evidence="7" type="ORF">DENIS_3780</name>
</gene>
<organism evidence="7 8">
    <name type="scientific">Desulfonema ishimotonii</name>
    <dbReference type="NCBI Taxonomy" id="45657"/>
    <lineage>
        <taxon>Bacteria</taxon>
        <taxon>Pseudomonadati</taxon>
        <taxon>Thermodesulfobacteriota</taxon>
        <taxon>Desulfobacteria</taxon>
        <taxon>Desulfobacterales</taxon>
        <taxon>Desulfococcaceae</taxon>
        <taxon>Desulfonema</taxon>
    </lineage>
</organism>
<dbReference type="InterPro" id="IPR051798">
    <property type="entry name" value="Class-II_PLP-Dep_Aminotrans"/>
</dbReference>
<dbReference type="SUPFAM" id="SSF53383">
    <property type="entry name" value="PLP-dependent transferases"/>
    <property type="match status" value="1"/>
</dbReference>
<dbReference type="RefSeq" id="WP_124329950.1">
    <property type="nucleotide sequence ID" value="NZ_BEXT01000001.1"/>
</dbReference>
<name>A0A401G0U5_9BACT</name>
<sequence>MKYDFDEIIERAGTGSVKYDLRTKIFGTEDVIPMWVADMDFRTPDFIADAVHKQMEDPVFGYTCRDDAFFNSVAGWVKKRHGWDIRKEWITFSPGVVSGLSLSILGLTAPGDRIIIQPPVYHPFYFIVTDSGRELVQNPLVPDNGRYHMDFEHLRSVIDPDTRMMILSNPHNPGGTVWKEDELRQLGEICVENGIILLSDEIHCDLVTKAFRHTPAASVSEAISDITITCMAPSKTFNCAGLSTSVVIIPNAGMREQYNRILNAIHVGLGNIFGNAALAAAYEQGEEWLEQLLAYIGANIDYAADFFRSRIPGIRVAKPEASYLLWLDCRELGMPQEKLCEFFIREAKLGLNDGSMFGKEGEGFMRMNIGCPRSVLQEALENLEKAVKGLRAG</sequence>
<evidence type="ECO:0000313" key="8">
    <source>
        <dbReference type="Proteomes" id="UP000288096"/>
    </source>
</evidence>
<dbReference type="GO" id="GO:0030170">
    <property type="term" value="F:pyridoxal phosphate binding"/>
    <property type="evidence" value="ECO:0007669"/>
    <property type="project" value="InterPro"/>
</dbReference>
<dbReference type="Pfam" id="PF00155">
    <property type="entry name" value="Aminotran_1_2"/>
    <property type="match status" value="1"/>
</dbReference>
<feature type="domain" description="Aminotransferase class I/classII large" evidence="6">
    <location>
        <begin position="31"/>
        <end position="383"/>
    </location>
</feature>
<dbReference type="Proteomes" id="UP000288096">
    <property type="component" value="Unassembled WGS sequence"/>
</dbReference>
<accession>A0A401G0U5</accession>
<comment type="caution">
    <text evidence="7">The sequence shown here is derived from an EMBL/GenBank/DDBJ whole genome shotgun (WGS) entry which is preliminary data.</text>
</comment>
<proteinExistence type="inferred from homology"/>
<dbReference type="InterPro" id="IPR015424">
    <property type="entry name" value="PyrdxlP-dep_Trfase"/>
</dbReference>
<dbReference type="CDD" id="cd00609">
    <property type="entry name" value="AAT_like"/>
    <property type="match status" value="1"/>
</dbReference>
<evidence type="ECO:0000256" key="3">
    <source>
        <dbReference type="ARBA" id="ARBA00022898"/>
    </source>
</evidence>
<keyword evidence="3" id="KW-0663">Pyridoxal phosphate</keyword>
<dbReference type="GO" id="GO:0047804">
    <property type="term" value="F:cysteine-S-conjugate beta-lyase activity"/>
    <property type="evidence" value="ECO:0007669"/>
    <property type="project" value="UniProtKB-EC"/>
</dbReference>
<comment type="cofactor">
    <cofactor evidence="1">
        <name>pyridoxal 5'-phosphate</name>
        <dbReference type="ChEBI" id="CHEBI:597326"/>
    </cofactor>
</comment>
<dbReference type="OrthoDB" id="9803354at2"/>
<protein>
    <recommendedName>
        <fullName evidence="2">cysteine-S-conjugate beta-lyase</fullName>
        <ecNumber evidence="2">4.4.1.13</ecNumber>
    </recommendedName>
</protein>
<reference evidence="8" key="2">
    <citation type="submission" date="2019-01" db="EMBL/GenBank/DDBJ databases">
        <title>Genome sequence of Desulfonema ishimotonii strain Tokyo 01.</title>
        <authorList>
            <person name="Fukui M."/>
        </authorList>
    </citation>
    <scope>NUCLEOTIDE SEQUENCE [LARGE SCALE GENOMIC DNA]</scope>
    <source>
        <strain evidence="8">Tokyo 01</strain>
    </source>
</reference>
<evidence type="ECO:0000259" key="6">
    <source>
        <dbReference type="Pfam" id="PF00155"/>
    </source>
</evidence>
<dbReference type="NCBIfam" id="TIGR04350">
    <property type="entry name" value="C_S_lyase_PatB"/>
    <property type="match status" value="1"/>
</dbReference>
<dbReference type="InterPro" id="IPR004839">
    <property type="entry name" value="Aminotransferase_I/II_large"/>
</dbReference>
<dbReference type="EMBL" id="BEXT01000001">
    <property type="protein sequence ID" value="GBC62803.1"/>
    <property type="molecule type" value="Genomic_DNA"/>
</dbReference>
<evidence type="ECO:0000256" key="1">
    <source>
        <dbReference type="ARBA" id="ARBA00001933"/>
    </source>
</evidence>
<reference evidence="8" key="1">
    <citation type="submission" date="2017-11" db="EMBL/GenBank/DDBJ databases">
        <authorList>
            <person name="Watanabe M."/>
            <person name="Kojima H."/>
        </authorList>
    </citation>
    <scope>NUCLEOTIDE SEQUENCE [LARGE SCALE GENOMIC DNA]</scope>
    <source>
        <strain evidence="8">Tokyo 01</strain>
    </source>
</reference>
<comment type="similarity">
    <text evidence="5">Belongs to the class-II pyridoxal-phosphate-dependent aminotransferase family. MalY/PatB cystathionine beta-lyase subfamily.</text>
</comment>
<evidence type="ECO:0000256" key="2">
    <source>
        <dbReference type="ARBA" id="ARBA00012224"/>
    </source>
</evidence>
<dbReference type="InterPro" id="IPR027619">
    <property type="entry name" value="C-S_lyase_PatB-like"/>
</dbReference>
<dbReference type="InterPro" id="IPR015422">
    <property type="entry name" value="PyrdxlP-dep_Trfase_small"/>
</dbReference>
<dbReference type="Gene3D" id="3.90.1150.10">
    <property type="entry name" value="Aspartate Aminotransferase, domain 1"/>
    <property type="match status" value="1"/>
</dbReference>
<evidence type="ECO:0000256" key="5">
    <source>
        <dbReference type="ARBA" id="ARBA00037974"/>
    </source>
</evidence>
<dbReference type="PANTHER" id="PTHR43525">
    <property type="entry name" value="PROTEIN MALY"/>
    <property type="match status" value="1"/>
</dbReference>
<keyword evidence="4 7" id="KW-0456">Lyase</keyword>